<accession>A0A1V3FZD7</accession>
<evidence type="ECO:0000313" key="3">
    <source>
        <dbReference type="Proteomes" id="UP000188597"/>
    </source>
</evidence>
<name>A0A1V3FZD7_9BACL</name>
<dbReference type="RefSeq" id="WP_077365935.1">
    <property type="nucleotide sequence ID" value="NZ_MQMF01000020.1"/>
</dbReference>
<sequence>MAYAPQHVWLVDKRDGRKFRGPAHYADLFDYITVAPSQRAADTTQQVTEPAETAAATTATEPARTTTSKTKAEEATR</sequence>
<protein>
    <submittedName>
        <fullName evidence="2">Uncharacterized protein</fullName>
    </submittedName>
</protein>
<organism evidence="2 3">
    <name type="scientific">Fictibacillus arsenicus</name>
    <dbReference type="NCBI Taxonomy" id="255247"/>
    <lineage>
        <taxon>Bacteria</taxon>
        <taxon>Bacillati</taxon>
        <taxon>Bacillota</taxon>
        <taxon>Bacilli</taxon>
        <taxon>Bacillales</taxon>
        <taxon>Fictibacillaceae</taxon>
        <taxon>Fictibacillus</taxon>
    </lineage>
</organism>
<dbReference type="EMBL" id="MQMF01000020">
    <property type="protein sequence ID" value="OOE06976.1"/>
    <property type="molecule type" value="Genomic_DNA"/>
</dbReference>
<comment type="caution">
    <text evidence="2">The sequence shown here is derived from an EMBL/GenBank/DDBJ whole genome shotgun (WGS) entry which is preliminary data.</text>
</comment>
<evidence type="ECO:0000256" key="1">
    <source>
        <dbReference type="SAM" id="MobiDB-lite"/>
    </source>
</evidence>
<feature type="region of interest" description="Disordered" evidence="1">
    <location>
        <begin position="39"/>
        <end position="77"/>
    </location>
</feature>
<reference evidence="2 3" key="1">
    <citation type="submission" date="2016-11" db="EMBL/GenBank/DDBJ databases">
        <authorList>
            <person name="Jaros S."/>
            <person name="Januszkiewicz K."/>
            <person name="Wedrychowicz H."/>
        </authorList>
    </citation>
    <scope>NUCLEOTIDE SEQUENCE [LARGE SCALE GENOMIC DNA]</scope>
    <source>
        <strain evidence="2 3">Con a/3</strain>
    </source>
</reference>
<feature type="compositionally biased region" description="Low complexity" evidence="1">
    <location>
        <begin position="43"/>
        <end position="69"/>
    </location>
</feature>
<proteinExistence type="predicted"/>
<dbReference type="Proteomes" id="UP000188597">
    <property type="component" value="Unassembled WGS sequence"/>
</dbReference>
<dbReference type="AlphaFoldDB" id="A0A1V3FZD7"/>
<gene>
    <name evidence="2" type="ORF">UN64_19720</name>
</gene>
<evidence type="ECO:0000313" key="2">
    <source>
        <dbReference type="EMBL" id="OOE06976.1"/>
    </source>
</evidence>